<evidence type="ECO:0000256" key="5">
    <source>
        <dbReference type="ARBA" id="ARBA00022807"/>
    </source>
</evidence>
<keyword evidence="3" id="KW-0732">Signal</keyword>
<evidence type="ECO:0000313" key="8">
    <source>
        <dbReference type="Proteomes" id="UP000279600"/>
    </source>
</evidence>
<accession>A0A3S9MWM0</accession>
<evidence type="ECO:0000256" key="4">
    <source>
        <dbReference type="ARBA" id="ARBA00022801"/>
    </source>
</evidence>
<dbReference type="EMBL" id="CP034549">
    <property type="protein sequence ID" value="AZQ43611.1"/>
    <property type="molecule type" value="Genomic_DNA"/>
</dbReference>
<dbReference type="PANTHER" id="PTHR47360">
    <property type="entry name" value="MUREIN DD-ENDOPEPTIDASE MEPS/MUREIN LD-CARBOXYPEPTIDASE"/>
    <property type="match status" value="1"/>
</dbReference>
<dbReference type="InterPro" id="IPR000064">
    <property type="entry name" value="NLP_P60_dom"/>
</dbReference>
<evidence type="ECO:0000256" key="1">
    <source>
        <dbReference type="ARBA" id="ARBA00007074"/>
    </source>
</evidence>
<dbReference type="SUPFAM" id="SSF54001">
    <property type="entry name" value="Cysteine proteinases"/>
    <property type="match status" value="1"/>
</dbReference>
<dbReference type="Proteomes" id="UP000279600">
    <property type="component" value="Chromosome"/>
</dbReference>
<protein>
    <submittedName>
        <fullName evidence="7">NlpC/P60 family protein</fullName>
    </submittedName>
</protein>
<dbReference type="PROSITE" id="PS51935">
    <property type="entry name" value="NLPC_P60"/>
    <property type="match status" value="1"/>
</dbReference>
<dbReference type="OrthoDB" id="9807055at2"/>
<organism evidence="7 8">
    <name type="scientific">Nonlabens ponticola</name>
    <dbReference type="NCBI Taxonomy" id="2496866"/>
    <lineage>
        <taxon>Bacteria</taxon>
        <taxon>Pseudomonadati</taxon>
        <taxon>Bacteroidota</taxon>
        <taxon>Flavobacteriia</taxon>
        <taxon>Flavobacteriales</taxon>
        <taxon>Flavobacteriaceae</taxon>
        <taxon>Nonlabens</taxon>
    </lineage>
</organism>
<dbReference type="AlphaFoldDB" id="A0A3S9MWM0"/>
<dbReference type="InterPro" id="IPR052062">
    <property type="entry name" value="Murein_DD/LD_carboxypeptidase"/>
</dbReference>
<name>A0A3S9MWM0_9FLAO</name>
<proteinExistence type="inferred from homology"/>
<evidence type="ECO:0000313" key="7">
    <source>
        <dbReference type="EMBL" id="AZQ43611.1"/>
    </source>
</evidence>
<dbReference type="InterPro" id="IPR038765">
    <property type="entry name" value="Papain-like_cys_pep_sf"/>
</dbReference>
<gene>
    <name evidence="7" type="ORF">EJ995_04940</name>
</gene>
<dbReference type="GO" id="GO:0008234">
    <property type="term" value="F:cysteine-type peptidase activity"/>
    <property type="evidence" value="ECO:0007669"/>
    <property type="project" value="UniProtKB-KW"/>
</dbReference>
<dbReference type="PANTHER" id="PTHR47360:SF1">
    <property type="entry name" value="ENDOPEPTIDASE NLPC-RELATED"/>
    <property type="match status" value="1"/>
</dbReference>
<evidence type="ECO:0000259" key="6">
    <source>
        <dbReference type="PROSITE" id="PS51935"/>
    </source>
</evidence>
<reference evidence="7 8" key="1">
    <citation type="submission" date="2018-12" db="EMBL/GenBank/DDBJ databases">
        <title>Complete genome of Nonlabens sp. MJ115.</title>
        <authorList>
            <person name="Choi H.S."/>
            <person name="Jung J."/>
        </authorList>
    </citation>
    <scope>NUCLEOTIDE SEQUENCE [LARGE SCALE GENOMIC DNA]</scope>
    <source>
        <strain evidence="7 8">MJ115</strain>
    </source>
</reference>
<keyword evidence="8" id="KW-1185">Reference proteome</keyword>
<keyword evidence="5" id="KW-0788">Thiol protease</keyword>
<keyword evidence="4" id="KW-0378">Hydrolase</keyword>
<evidence type="ECO:0000256" key="3">
    <source>
        <dbReference type="ARBA" id="ARBA00022729"/>
    </source>
</evidence>
<dbReference type="GO" id="GO:0006508">
    <property type="term" value="P:proteolysis"/>
    <property type="evidence" value="ECO:0007669"/>
    <property type="project" value="UniProtKB-KW"/>
</dbReference>
<evidence type="ECO:0000256" key="2">
    <source>
        <dbReference type="ARBA" id="ARBA00022670"/>
    </source>
</evidence>
<dbReference type="Pfam" id="PF00877">
    <property type="entry name" value="NLPC_P60"/>
    <property type="match status" value="1"/>
</dbReference>
<dbReference type="RefSeq" id="WP_126446224.1">
    <property type="nucleotide sequence ID" value="NZ_CP034549.1"/>
</dbReference>
<feature type="domain" description="NlpC/P60" evidence="6">
    <location>
        <begin position="85"/>
        <end position="212"/>
    </location>
</feature>
<sequence length="213" mass="23636">MEIFGITLSRKQNNYKSLYIAGALSLSIMFLASCGSARPKVITTKKEALRKGKVQNRSTSTASRGQDNYEIYQPEDDELLTVESNSLIDDAIENAMKYDGVRYKYGGSTRKGMDCSGLIHIAFDEAGEQVPRTSASFYAASEAIDIDEVRKGDLMFFATGRNRKKINHVALVVQVTPAEIRFVHATVSRGVTVSSFNEPYWLGRYISSGRLIP</sequence>
<keyword evidence="2" id="KW-0645">Protease</keyword>
<comment type="similarity">
    <text evidence="1">Belongs to the peptidase C40 family.</text>
</comment>
<dbReference type="Gene3D" id="3.90.1720.10">
    <property type="entry name" value="endopeptidase domain like (from Nostoc punctiforme)"/>
    <property type="match status" value="1"/>
</dbReference>
<dbReference type="KEGG" id="noj:EJ995_04940"/>